<reference evidence="1" key="1">
    <citation type="submission" date="2022-10" db="EMBL/GenBank/DDBJ databases">
        <authorList>
            <person name="Yu W.X."/>
        </authorList>
    </citation>
    <scope>NUCLEOTIDE SEQUENCE</scope>
    <source>
        <strain evidence="1">D04</strain>
    </source>
</reference>
<protein>
    <submittedName>
        <fullName evidence="1">DUF4843 domain-containing protein</fullName>
    </submittedName>
</protein>
<gene>
    <name evidence="1" type="ORF">OM074_15955</name>
</gene>
<accession>A0AAE3MG64</accession>
<comment type="caution">
    <text evidence="1">The sequence shown here is derived from an EMBL/GenBank/DDBJ whole genome shotgun (WGS) entry which is preliminary data.</text>
</comment>
<evidence type="ECO:0000313" key="2">
    <source>
        <dbReference type="Proteomes" id="UP001207408"/>
    </source>
</evidence>
<proteinExistence type="predicted"/>
<name>A0AAE3MG64_9BACT</name>
<dbReference type="InterPro" id="IPR032299">
    <property type="entry name" value="DUF4843"/>
</dbReference>
<sequence>MKISIINIIGIISLVLLQYSCEQNDVMDYAEDGKVYFYERTVLNTVESRVSEKNFSFALQNSSLMTDTFLIKVRLMGNVADYDRSFKAKVLPETSTAIAGTHYELLDGVMEANSYISYLPVVLFRTGDTQEEAVTIHLELTDEGDLGKGYVDDLNFKLTWGDILLQPDNWPNYFFGVYSTNKYRFAIDVLGITNWPQAARVTTGPEEGVYTISQVQGFAITLNEAYEKYREENGPIYVYDEAETLEEIYYGSR</sequence>
<dbReference type="AlphaFoldDB" id="A0AAE3MG64"/>
<dbReference type="Pfam" id="PF16132">
    <property type="entry name" value="DUF4843"/>
    <property type="match status" value="1"/>
</dbReference>
<organism evidence="1 2">
    <name type="scientific">Plebeiibacterium marinum</name>
    <dbReference type="NCBI Taxonomy" id="2992111"/>
    <lineage>
        <taxon>Bacteria</taxon>
        <taxon>Pseudomonadati</taxon>
        <taxon>Bacteroidota</taxon>
        <taxon>Bacteroidia</taxon>
        <taxon>Marinilabiliales</taxon>
        <taxon>Marinilabiliaceae</taxon>
        <taxon>Plebeiibacterium</taxon>
    </lineage>
</organism>
<evidence type="ECO:0000313" key="1">
    <source>
        <dbReference type="EMBL" id="MCW3807131.1"/>
    </source>
</evidence>
<dbReference type="EMBL" id="JAPDPI010000038">
    <property type="protein sequence ID" value="MCW3807131.1"/>
    <property type="molecule type" value="Genomic_DNA"/>
</dbReference>
<keyword evidence="2" id="KW-1185">Reference proteome</keyword>
<dbReference type="Proteomes" id="UP001207408">
    <property type="component" value="Unassembled WGS sequence"/>
</dbReference>